<dbReference type="OrthoDB" id="275117at2157"/>
<dbReference type="EMBL" id="LGUC01000001">
    <property type="protein sequence ID" value="KPN31940.1"/>
    <property type="molecule type" value="Genomic_DNA"/>
</dbReference>
<comment type="caution">
    <text evidence="1">The sequence shown here is derived from an EMBL/GenBank/DDBJ whole genome shotgun (WGS) entry which is preliminary data.</text>
</comment>
<protein>
    <submittedName>
        <fullName evidence="1">Uncharacterized protein</fullName>
    </submittedName>
</protein>
<name>A0A0P7HXU2_9EURY</name>
<accession>A0A0P7HXU2</accession>
<reference evidence="2" key="1">
    <citation type="submission" date="2013-11" db="EMBL/GenBank/DDBJ databases">
        <authorList>
            <person name="Hoang H.T."/>
            <person name="Killian M.L."/>
            <person name="Madson D.M."/>
            <person name="Arruda P.H.E."/>
            <person name="Sun D."/>
            <person name="Schwartz K.J."/>
            <person name="Yoon K."/>
        </authorList>
    </citation>
    <scope>NUCLEOTIDE SEQUENCE [LARGE SCALE GENOMIC DNA]</scope>
    <source>
        <strain evidence="2">CDK2</strain>
    </source>
</reference>
<keyword evidence="2" id="KW-1185">Reference proteome</keyword>
<gene>
    <name evidence="1" type="ORF">SY89_02697</name>
</gene>
<dbReference type="InterPro" id="IPR036388">
    <property type="entry name" value="WH-like_DNA-bd_sf"/>
</dbReference>
<proteinExistence type="predicted"/>
<evidence type="ECO:0000313" key="1">
    <source>
        <dbReference type="EMBL" id="KPN31940.1"/>
    </source>
</evidence>
<evidence type="ECO:0000313" key="2">
    <source>
        <dbReference type="Proteomes" id="UP000050535"/>
    </source>
</evidence>
<dbReference type="AlphaFoldDB" id="A0A0P7HXU2"/>
<sequence length="201" mass="23019">MSDSTFTDEEIAILYRHGVKGFIANSIREAKLTTIREWRANDQKRALLEEYDESPLDMSHILLDTLAHTERNTPLEPGTEAIEFVFSDYLISIADSIAQDVYENFCELMEKKQQSSLLSKKQFIVYILLWNDPPETPATSRQCTEQMVADMLEIAVGTVRSHHGRAKDKIERARNTVDLVDYAKVDWDTFPDESSELISKA</sequence>
<dbReference type="Proteomes" id="UP000050535">
    <property type="component" value="Unassembled WGS sequence"/>
</dbReference>
<dbReference type="Gene3D" id="1.10.10.10">
    <property type="entry name" value="Winged helix-like DNA-binding domain superfamily/Winged helix DNA-binding domain"/>
    <property type="match status" value="1"/>
</dbReference>
<organism evidence="1 2">
    <name type="scientific">Halolamina pelagica</name>
    <dbReference type="NCBI Taxonomy" id="699431"/>
    <lineage>
        <taxon>Archaea</taxon>
        <taxon>Methanobacteriati</taxon>
        <taxon>Methanobacteriota</taxon>
        <taxon>Stenosarchaea group</taxon>
        <taxon>Halobacteria</taxon>
        <taxon>Halobacteriales</taxon>
        <taxon>Haloferacaceae</taxon>
    </lineage>
</organism>
<dbReference type="RefSeq" id="WP_054584361.1">
    <property type="nucleotide sequence ID" value="NZ_LGUC01000001.1"/>
</dbReference>